<keyword evidence="2" id="KW-0472">Membrane</keyword>
<gene>
    <name evidence="3" type="ORF">GPM918_LOCUS2269</name>
    <name evidence="4" type="ORF">OVA965_LOCUS5423</name>
    <name evidence="5" type="ORF">SRO942_LOCUS2269</name>
    <name evidence="6" type="ORF">TMI583_LOCUS5421</name>
</gene>
<dbReference type="EMBL" id="CAJOBA010001521">
    <property type="protein sequence ID" value="CAF3600615.1"/>
    <property type="molecule type" value="Genomic_DNA"/>
</dbReference>
<feature type="transmembrane region" description="Helical" evidence="2">
    <location>
        <begin position="214"/>
        <end position="241"/>
    </location>
</feature>
<keyword evidence="2" id="KW-1133">Transmembrane helix</keyword>
<protein>
    <submittedName>
        <fullName evidence="3">Uncharacterized protein</fullName>
    </submittedName>
</protein>
<feature type="transmembrane region" description="Helical" evidence="2">
    <location>
        <begin position="298"/>
        <end position="331"/>
    </location>
</feature>
<evidence type="ECO:0000256" key="2">
    <source>
        <dbReference type="SAM" id="Phobius"/>
    </source>
</evidence>
<proteinExistence type="predicted"/>
<feature type="compositionally biased region" description="Polar residues" evidence="1">
    <location>
        <begin position="97"/>
        <end position="113"/>
    </location>
</feature>
<dbReference type="Proteomes" id="UP000681722">
    <property type="component" value="Unassembled WGS sequence"/>
</dbReference>
<evidence type="ECO:0000313" key="7">
    <source>
        <dbReference type="Proteomes" id="UP000663829"/>
    </source>
</evidence>
<sequence>MFSSQLSDSSFTSSDSYVSERQRAPLGRLSVIDLYNQETQSNGFDPYEQQYRFTPIPTIPRPFVRVPTVRRLWQPYSRISQPVLPDRSIIEHVSNPRLDQQLNPPSERNHTPSVISQPIVSNYIQNDPRRLLPRVAPPSIPDLQFYELNNSVSSTRTVIPPVETIETPQTDRQLYQIVPVTRTIQRPPVPVRQKSIPSKKPVVNNKKPKHKANIFTRLCAGGIGTVVSLLYLCFVLVVPVAKLTLGIIFIDQCPIEPNIPLYLIIAGSCGITVVLLLIISSGCALLRSFNNKEKTGHFLVMFIISAATGIRRAVAVFLFVWFFVGNIWIFGVRSRGVQTERADSTPTYCHPVLYTFSFWLLIATYISAILTCCIKCCTNFFCCGVCDIWKKAFSS</sequence>
<evidence type="ECO:0000256" key="1">
    <source>
        <dbReference type="SAM" id="MobiDB-lite"/>
    </source>
</evidence>
<evidence type="ECO:0000313" key="3">
    <source>
        <dbReference type="EMBL" id="CAF0777385.1"/>
    </source>
</evidence>
<feature type="transmembrane region" description="Helical" evidence="2">
    <location>
        <begin position="261"/>
        <end position="286"/>
    </location>
</feature>
<dbReference type="InterPro" id="IPR040350">
    <property type="entry name" value="TMEM272"/>
</dbReference>
<accession>A0A813R323</accession>
<comment type="caution">
    <text evidence="3">The sequence shown here is derived from an EMBL/GenBank/DDBJ whole genome shotgun (WGS) entry which is preliminary data.</text>
</comment>
<dbReference type="PANTHER" id="PTHR33444">
    <property type="entry name" value="SI:DKEY-19B23.12-RELATED"/>
    <property type="match status" value="1"/>
</dbReference>
<keyword evidence="2" id="KW-0812">Transmembrane</keyword>
<evidence type="ECO:0000313" key="4">
    <source>
        <dbReference type="EMBL" id="CAF0816533.1"/>
    </source>
</evidence>
<reference evidence="3" key="1">
    <citation type="submission" date="2021-02" db="EMBL/GenBank/DDBJ databases">
        <authorList>
            <person name="Nowell W R."/>
        </authorList>
    </citation>
    <scope>NUCLEOTIDE SEQUENCE</scope>
</reference>
<dbReference type="Proteomes" id="UP000663829">
    <property type="component" value="Unassembled WGS sequence"/>
</dbReference>
<feature type="region of interest" description="Disordered" evidence="1">
    <location>
        <begin position="94"/>
        <end position="113"/>
    </location>
</feature>
<evidence type="ECO:0000313" key="5">
    <source>
        <dbReference type="EMBL" id="CAF3560101.1"/>
    </source>
</evidence>
<dbReference type="EMBL" id="CAJOBC010000246">
    <property type="protein sequence ID" value="CAF3560101.1"/>
    <property type="molecule type" value="Genomic_DNA"/>
</dbReference>
<keyword evidence="7" id="KW-1185">Reference proteome</keyword>
<dbReference type="AlphaFoldDB" id="A0A813R323"/>
<organism evidence="3 7">
    <name type="scientific">Didymodactylos carnosus</name>
    <dbReference type="NCBI Taxonomy" id="1234261"/>
    <lineage>
        <taxon>Eukaryota</taxon>
        <taxon>Metazoa</taxon>
        <taxon>Spiralia</taxon>
        <taxon>Gnathifera</taxon>
        <taxon>Rotifera</taxon>
        <taxon>Eurotatoria</taxon>
        <taxon>Bdelloidea</taxon>
        <taxon>Philodinida</taxon>
        <taxon>Philodinidae</taxon>
        <taxon>Didymodactylos</taxon>
    </lineage>
</organism>
<dbReference type="OrthoDB" id="6157510at2759"/>
<dbReference type="Proteomes" id="UP000682733">
    <property type="component" value="Unassembled WGS sequence"/>
</dbReference>
<dbReference type="Proteomes" id="UP000677228">
    <property type="component" value="Unassembled WGS sequence"/>
</dbReference>
<name>A0A813R323_9BILA</name>
<dbReference type="EMBL" id="CAJNOK010001521">
    <property type="protein sequence ID" value="CAF0816533.1"/>
    <property type="molecule type" value="Genomic_DNA"/>
</dbReference>
<evidence type="ECO:0000313" key="6">
    <source>
        <dbReference type="EMBL" id="CAF3600615.1"/>
    </source>
</evidence>
<dbReference type="PANTHER" id="PTHR33444:SF2">
    <property type="entry name" value="MARVEL DOMAIN-CONTAINING PROTEIN"/>
    <property type="match status" value="1"/>
</dbReference>
<dbReference type="EMBL" id="CAJNOQ010000246">
    <property type="protein sequence ID" value="CAF0777385.1"/>
    <property type="molecule type" value="Genomic_DNA"/>
</dbReference>
<feature type="transmembrane region" description="Helical" evidence="2">
    <location>
        <begin position="351"/>
        <end position="370"/>
    </location>
</feature>